<dbReference type="InterPro" id="IPR036388">
    <property type="entry name" value="WH-like_DNA-bd_sf"/>
</dbReference>
<evidence type="ECO:0000313" key="8">
    <source>
        <dbReference type="Proteomes" id="UP001155079"/>
    </source>
</evidence>
<evidence type="ECO:0000256" key="2">
    <source>
        <dbReference type="ARBA" id="ARBA00023015"/>
    </source>
</evidence>
<dbReference type="PANTHER" id="PTHR30419">
    <property type="entry name" value="HTH-TYPE TRANSCRIPTIONAL REGULATOR YBHD"/>
    <property type="match status" value="1"/>
</dbReference>
<dbReference type="SUPFAM" id="SSF53850">
    <property type="entry name" value="Periplasmic binding protein-like II"/>
    <property type="match status" value="1"/>
</dbReference>
<evidence type="ECO:0000313" key="7">
    <source>
        <dbReference type="EMBL" id="MCO5958710.1"/>
    </source>
</evidence>
<sequence>MTLISTSALLLDEVARTGSIRKAAERLNISPSALNRRVLNLEADYGVKLFERLPRGVRLTAAGELLINDIRRWRADHERLQVQLQEMQGLRRGHVTIGIMECLAGSFAQTLFDEVQNRFRGLTLELFVGGTRQLLQRLMAGELNMVVCFNAPPQPDLTKLLSFDVPAGIVIAPGHPLAGKSAVRLSECLEYPLILPDFSLATRSLIDRAMASVSASPVPSAVTNSTRLMKQLVRDGRHIAFLGVVDLLDEINEGSLTFVPLSDGRLPQEALALVIRNSQPTTPAVAALQNLLRSQLLALPLPSVEAE</sequence>
<dbReference type="GO" id="GO:0005829">
    <property type="term" value="C:cytosol"/>
    <property type="evidence" value="ECO:0007669"/>
    <property type="project" value="TreeGrafter"/>
</dbReference>
<dbReference type="PROSITE" id="PS50931">
    <property type="entry name" value="HTH_LYSR"/>
    <property type="match status" value="1"/>
</dbReference>
<keyword evidence="4" id="KW-0804">Transcription</keyword>
<keyword evidence="2" id="KW-0805">Transcription regulation</keyword>
<dbReference type="GO" id="GO:0003677">
    <property type="term" value="F:DNA binding"/>
    <property type="evidence" value="ECO:0007669"/>
    <property type="project" value="UniProtKB-KW"/>
</dbReference>
<evidence type="ECO:0000313" key="6">
    <source>
        <dbReference type="EMBL" id="MCM2402677.1"/>
    </source>
</evidence>
<evidence type="ECO:0000256" key="1">
    <source>
        <dbReference type="ARBA" id="ARBA00009437"/>
    </source>
</evidence>
<feature type="domain" description="HTH lysR-type" evidence="5">
    <location>
        <begin position="11"/>
        <end position="60"/>
    </location>
</feature>
<dbReference type="Pfam" id="PF03466">
    <property type="entry name" value="LysR_substrate"/>
    <property type="match status" value="1"/>
</dbReference>
<organism evidence="7 9">
    <name type="scientific">Ciceribacter sichuanensis</name>
    <dbReference type="NCBI Taxonomy" id="2949647"/>
    <lineage>
        <taxon>Bacteria</taxon>
        <taxon>Pseudomonadati</taxon>
        <taxon>Pseudomonadota</taxon>
        <taxon>Alphaproteobacteria</taxon>
        <taxon>Hyphomicrobiales</taxon>
        <taxon>Rhizobiaceae</taxon>
        <taxon>Ciceribacter</taxon>
    </lineage>
</organism>
<evidence type="ECO:0000256" key="3">
    <source>
        <dbReference type="ARBA" id="ARBA00023125"/>
    </source>
</evidence>
<gene>
    <name evidence="6" type="ORF">NBH20_16030</name>
    <name evidence="7" type="ORF">NBH21_18185</name>
</gene>
<dbReference type="InterPro" id="IPR005119">
    <property type="entry name" value="LysR_subst-bd"/>
</dbReference>
<protein>
    <submittedName>
        <fullName evidence="7">LysR family transcriptional regulator</fullName>
    </submittedName>
</protein>
<dbReference type="Gene3D" id="1.10.10.10">
    <property type="entry name" value="Winged helix-like DNA-binding domain superfamily/Winged helix DNA-binding domain"/>
    <property type="match status" value="1"/>
</dbReference>
<keyword evidence="3" id="KW-0238">DNA-binding</keyword>
<dbReference type="GO" id="GO:0003700">
    <property type="term" value="F:DNA-binding transcription factor activity"/>
    <property type="evidence" value="ECO:0007669"/>
    <property type="project" value="InterPro"/>
</dbReference>
<dbReference type="SUPFAM" id="SSF46785">
    <property type="entry name" value="Winged helix' DNA-binding domain"/>
    <property type="match status" value="1"/>
</dbReference>
<name>A0AAJ1BZV0_9HYPH</name>
<dbReference type="AlphaFoldDB" id="A0AAJ1BZV0"/>
<dbReference type="RefSeq" id="WP_250911792.1">
    <property type="nucleotide sequence ID" value="NZ_JAMQAY010000006.1"/>
</dbReference>
<proteinExistence type="inferred from homology"/>
<evidence type="ECO:0000259" key="5">
    <source>
        <dbReference type="PROSITE" id="PS50931"/>
    </source>
</evidence>
<dbReference type="Proteomes" id="UP001155079">
    <property type="component" value="Unassembled WGS sequence"/>
</dbReference>
<dbReference type="Pfam" id="PF00126">
    <property type="entry name" value="HTH_1"/>
    <property type="match status" value="1"/>
</dbReference>
<evidence type="ECO:0000313" key="9">
    <source>
        <dbReference type="Proteomes" id="UP001155380"/>
    </source>
</evidence>
<dbReference type="Proteomes" id="UP001155380">
    <property type="component" value="Unassembled WGS sequence"/>
</dbReference>
<evidence type="ECO:0000256" key="4">
    <source>
        <dbReference type="ARBA" id="ARBA00023163"/>
    </source>
</evidence>
<accession>A0AAJ1BZV0</accession>
<reference evidence="7 8" key="1">
    <citation type="submission" date="2022-06" db="EMBL/GenBank/DDBJ databases">
        <authorList>
            <person name="Sun Q."/>
        </authorList>
    </citation>
    <scope>NUCLEOTIDE SEQUENCE</scope>
    <source>
        <strain evidence="7">S101</strain>
        <strain evidence="6 8">S153</strain>
    </source>
</reference>
<comment type="caution">
    <text evidence="7">The sequence shown here is derived from an EMBL/GenBank/DDBJ whole genome shotgun (WGS) entry which is preliminary data.</text>
</comment>
<dbReference type="PANTHER" id="PTHR30419:SF8">
    <property type="entry name" value="NITROGEN ASSIMILATION TRANSCRIPTIONAL ACTIVATOR-RELATED"/>
    <property type="match status" value="1"/>
</dbReference>
<dbReference type="InterPro" id="IPR000847">
    <property type="entry name" value="LysR_HTH_N"/>
</dbReference>
<comment type="similarity">
    <text evidence="1">Belongs to the LysR transcriptional regulatory family.</text>
</comment>
<keyword evidence="8" id="KW-1185">Reference proteome</keyword>
<dbReference type="Gene3D" id="3.40.190.290">
    <property type="match status" value="1"/>
</dbReference>
<dbReference type="EMBL" id="JAMXLX010000006">
    <property type="protein sequence ID" value="MCO5958710.1"/>
    <property type="molecule type" value="Genomic_DNA"/>
</dbReference>
<dbReference type="InterPro" id="IPR050950">
    <property type="entry name" value="HTH-type_LysR_regulators"/>
</dbReference>
<dbReference type="InterPro" id="IPR036390">
    <property type="entry name" value="WH_DNA-bd_sf"/>
</dbReference>
<dbReference type="EMBL" id="JAMQAY010000006">
    <property type="protein sequence ID" value="MCM2402677.1"/>
    <property type="molecule type" value="Genomic_DNA"/>
</dbReference>